<sequence>MNASRSRDGLIGGWPFLVGRTVHHGHRAMVVPQPYLEAGLHHLLEDAVGAEESQHPGGAWAAWAYELPDHPLLLMRSFLAADPQRPGQVLCDEHSRPIRLYAGLAISEFPDAAVPGPELIKALKARGSDAFYRAVAEETHEEPMAPEPSFALPLKVTTVRYRVTDESLSPHAAEGTAAREAGPAPADQRPRQPMAMLQEIGRALAGRRTREDPTGGSGTRDVVWKPWAVHLVELARPTGKRALTAANLVAEANHPCCRMSGGSGRELD</sequence>
<gene>
    <name evidence="2" type="ORF">NON19_21870</name>
</gene>
<reference evidence="2 3" key="1">
    <citation type="submission" date="2022-06" db="EMBL/GenBank/DDBJ databases">
        <title>Draft genome sequence of type strain Streptomyces rubrisoli DSM 42083.</title>
        <authorList>
            <person name="Duangmal K."/>
            <person name="Klaysubun C."/>
        </authorList>
    </citation>
    <scope>NUCLEOTIDE SEQUENCE [LARGE SCALE GENOMIC DNA]</scope>
    <source>
        <strain evidence="2 3">DSM 42083</strain>
    </source>
</reference>
<keyword evidence="3" id="KW-1185">Reference proteome</keyword>
<dbReference type="Proteomes" id="UP001206206">
    <property type="component" value="Unassembled WGS sequence"/>
</dbReference>
<evidence type="ECO:0000313" key="3">
    <source>
        <dbReference type="Proteomes" id="UP001206206"/>
    </source>
</evidence>
<evidence type="ECO:0000313" key="2">
    <source>
        <dbReference type="EMBL" id="MCQ4044606.1"/>
    </source>
</evidence>
<organism evidence="2 3">
    <name type="scientific">Streptantibioticus rubrisoli</name>
    <dbReference type="NCBI Taxonomy" id="1387313"/>
    <lineage>
        <taxon>Bacteria</taxon>
        <taxon>Bacillati</taxon>
        <taxon>Actinomycetota</taxon>
        <taxon>Actinomycetes</taxon>
        <taxon>Kitasatosporales</taxon>
        <taxon>Streptomycetaceae</taxon>
        <taxon>Streptantibioticus</taxon>
    </lineage>
</organism>
<accession>A0ABT1PGW4</accession>
<protein>
    <submittedName>
        <fullName evidence="2">Uncharacterized protein</fullName>
    </submittedName>
</protein>
<evidence type="ECO:0000256" key="1">
    <source>
        <dbReference type="SAM" id="MobiDB-lite"/>
    </source>
</evidence>
<dbReference type="EMBL" id="JANFNH010000029">
    <property type="protein sequence ID" value="MCQ4044606.1"/>
    <property type="molecule type" value="Genomic_DNA"/>
</dbReference>
<feature type="region of interest" description="Disordered" evidence="1">
    <location>
        <begin position="167"/>
        <end position="190"/>
    </location>
</feature>
<comment type="caution">
    <text evidence="2">The sequence shown here is derived from an EMBL/GenBank/DDBJ whole genome shotgun (WGS) entry which is preliminary data.</text>
</comment>
<name>A0ABT1PGW4_9ACTN</name>
<dbReference type="RefSeq" id="WP_255930529.1">
    <property type="nucleotide sequence ID" value="NZ_JANFNH010000029.1"/>
</dbReference>
<proteinExistence type="predicted"/>